<organism evidence="1 2">
    <name type="scientific">Phytophthora fragariae</name>
    <dbReference type="NCBI Taxonomy" id="53985"/>
    <lineage>
        <taxon>Eukaryota</taxon>
        <taxon>Sar</taxon>
        <taxon>Stramenopiles</taxon>
        <taxon>Oomycota</taxon>
        <taxon>Peronosporomycetes</taxon>
        <taxon>Peronosporales</taxon>
        <taxon>Peronosporaceae</taxon>
        <taxon>Phytophthora</taxon>
    </lineage>
</organism>
<gene>
    <name evidence="1" type="ORF">PF008_g28646</name>
</gene>
<protein>
    <submittedName>
        <fullName evidence="1">Uncharacterized protein</fullName>
    </submittedName>
</protein>
<comment type="caution">
    <text evidence="1">The sequence shown here is derived from an EMBL/GenBank/DDBJ whole genome shotgun (WGS) entry which is preliminary data.</text>
</comment>
<evidence type="ECO:0000313" key="2">
    <source>
        <dbReference type="Proteomes" id="UP000486351"/>
    </source>
</evidence>
<reference evidence="1 2" key="1">
    <citation type="submission" date="2018-09" db="EMBL/GenBank/DDBJ databases">
        <title>Genomic investigation of the strawberry pathogen Phytophthora fragariae indicates pathogenicity is determined by transcriptional variation in three key races.</title>
        <authorList>
            <person name="Adams T.M."/>
            <person name="Armitage A.D."/>
            <person name="Sobczyk M.K."/>
            <person name="Bates H.J."/>
            <person name="Dunwell J.M."/>
            <person name="Nellist C.F."/>
            <person name="Harrison R.J."/>
        </authorList>
    </citation>
    <scope>NUCLEOTIDE SEQUENCE [LARGE SCALE GENOMIC DNA]</scope>
    <source>
        <strain evidence="1 2">NOV-77</strain>
    </source>
</reference>
<evidence type="ECO:0000313" key="1">
    <source>
        <dbReference type="EMBL" id="KAE9278307.1"/>
    </source>
</evidence>
<proteinExistence type="predicted"/>
<dbReference type="EMBL" id="QXFY01004313">
    <property type="protein sequence ID" value="KAE9278307.1"/>
    <property type="molecule type" value="Genomic_DNA"/>
</dbReference>
<dbReference type="AlphaFoldDB" id="A0A6G0QAV2"/>
<name>A0A6G0QAV2_9STRA</name>
<dbReference type="Proteomes" id="UP000486351">
    <property type="component" value="Unassembled WGS sequence"/>
</dbReference>
<accession>A0A6G0QAV2</accession>
<sequence>MASAVRVPTEIVGAVTHVGRELTVSFGRRSRDVSGCTEPAVEWPHIPRYRFFQAKVHLESRQAQES</sequence>